<dbReference type="Proteomes" id="UP000001593">
    <property type="component" value="Unassembled WGS sequence"/>
</dbReference>
<feature type="compositionally biased region" description="Basic and acidic residues" evidence="1">
    <location>
        <begin position="142"/>
        <end position="156"/>
    </location>
</feature>
<feature type="region of interest" description="Disordered" evidence="1">
    <location>
        <begin position="33"/>
        <end position="174"/>
    </location>
</feature>
<evidence type="ECO:0000313" key="2">
    <source>
        <dbReference type="EMBL" id="EDO35432.1"/>
    </source>
</evidence>
<evidence type="ECO:0000256" key="1">
    <source>
        <dbReference type="SAM" id="MobiDB-lite"/>
    </source>
</evidence>
<dbReference type="InParanoid" id="A7SLG3"/>
<feature type="compositionally biased region" description="Basic residues" evidence="1">
    <location>
        <begin position="50"/>
        <end position="65"/>
    </location>
</feature>
<gene>
    <name evidence="2" type="ORF">NEMVEDRAFT_v1g214106</name>
</gene>
<dbReference type="EMBL" id="DS469698">
    <property type="protein sequence ID" value="EDO35432.1"/>
    <property type="molecule type" value="Genomic_DNA"/>
</dbReference>
<feature type="compositionally biased region" description="Basic and acidic residues" evidence="1">
    <location>
        <begin position="165"/>
        <end position="174"/>
    </location>
</feature>
<keyword evidence="3" id="KW-1185">Reference proteome</keyword>
<reference evidence="2 3" key="1">
    <citation type="journal article" date="2007" name="Science">
        <title>Sea anemone genome reveals ancestral eumetazoan gene repertoire and genomic organization.</title>
        <authorList>
            <person name="Putnam N.H."/>
            <person name="Srivastava M."/>
            <person name="Hellsten U."/>
            <person name="Dirks B."/>
            <person name="Chapman J."/>
            <person name="Salamov A."/>
            <person name="Terry A."/>
            <person name="Shapiro H."/>
            <person name="Lindquist E."/>
            <person name="Kapitonov V.V."/>
            <person name="Jurka J."/>
            <person name="Genikhovich G."/>
            <person name="Grigoriev I.V."/>
            <person name="Lucas S.M."/>
            <person name="Steele R.E."/>
            <person name="Finnerty J.R."/>
            <person name="Technau U."/>
            <person name="Martindale M.Q."/>
            <person name="Rokhsar D.S."/>
        </authorList>
    </citation>
    <scope>NUCLEOTIDE SEQUENCE [LARGE SCALE GENOMIC DNA]</scope>
    <source>
        <strain evidence="3">CH2 X CH6</strain>
    </source>
</reference>
<proteinExistence type="predicted"/>
<feature type="compositionally biased region" description="Basic and acidic residues" evidence="1">
    <location>
        <begin position="90"/>
        <end position="106"/>
    </location>
</feature>
<sequence>MNGQPVQIDSKQQEASHYILELESRDVWLKRKVDHDSASNGKVDQAMASVHHKSPLKGPEKKKPKLSSNDKVDKSPVRSSALNSPKVPSHTKDKSPVRPVTLKKEAVSPTKSPKPAVTSPLNNKKPEKQESRLNSSLLFEKAMQKGKEERQHEKATRKGSVKCGKMHEISKRNA</sequence>
<name>A7SLG3_NEMVE</name>
<evidence type="ECO:0000313" key="3">
    <source>
        <dbReference type="Proteomes" id="UP000001593"/>
    </source>
</evidence>
<accession>A7SLG3</accession>
<organism evidence="2 3">
    <name type="scientific">Nematostella vectensis</name>
    <name type="common">Starlet sea anemone</name>
    <dbReference type="NCBI Taxonomy" id="45351"/>
    <lineage>
        <taxon>Eukaryota</taxon>
        <taxon>Metazoa</taxon>
        <taxon>Cnidaria</taxon>
        <taxon>Anthozoa</taxon>
        <taxon>Hexacorallia</taxon>
        <taxon>Actiniaria</taxon>
        <taxon>Edwardsiidae</taxon>
        <taxon>Nematostella</taxon>
    </lineage>
</organism>
<dbReference type="HOGENOM" id="CLU_1541918_0_0_1"/>
<dbReference type="AlphaFoldDB" id="A7SLG3"/>
<protein>
    <submittedName>
        <fullName evidence="2">Uncharacterized protein</fullName>
    </submittedName>
</protein>